<evidence type="ECO:0008006" key="4">
    <source>
        <dbReference type="Google" id="ProtNLM"/>
    </source>
</evidence>
<dbReference type="Proteomes" id="UP000284395">
    <property type="component" value="Unassembled WGS sequence"/>
</dbReference>
<sequence>MIGERRIGGYTLFYDFDALCEAEKLVGPMGAAMALLEQGSLTTIRALAWAGLRRHHAEITPEKTGEIIIKVGFHPLAEAIGEAMKEVFPDDSGEEKPAGKPKGRKKQTG</sequence>
<evidence type="ECO:0000313" key="3">
    <source>
        <dbReference type="Proteomes" id="UP000284395"/>
    </source>
</evidence>
<protein>
    <recommendedName>
        <fullName evidence="4">Gene transfer agent family protein</fullName>
    </recommendedName>
</protein>
<gene>
    <name evidence="2" type="ORF">D6851_02590</name>
</gene>
<keyword evidence="3" id="KW-1185">Reference proteome</keyword>
<name>A0A420ERS4_9SPHN</name>
<evidence type="ECO:0000313" key="2">
    <source>
        <dbReference type="EMBL" id="RKF23378.1"/>
    </source>
</evidence>
<feature type="region of interest" description="Disordered" evidence="1">
    <location>
        <begin position="87"/>
        <end position="109"/>
    </location>
</feature>
<evidence type="ECO:0000256" key="1">
    <source>
        <dbReference type="SAM" id="MobiDB-lite"/>
    </source>
</evidence>
<organism evidence="2 3">
    <name type="scientific">Altericroceibacterium spongiae</name>
    <dbReference type="NCBI Taxonomy" id="2320269"/>
    <lineage>
        <taxon>Bacteria</taxon>
        <taxon>Pseudomonadati</taxon>
        <taxon>Pseudomonadota</taxon>
        <taxon>Alphaproteobacteria</taxon>
        <taxon>Sphingomonadales</taxon>
        <taxon>Erythrobacteraceae</taxon>
        <taxon>Altericroceibacterium</taxon>
    </lineage>
</organism>
<dbReference type="EMBL" id="RAPF01000001">
    <property type="protein sequence ID" value="RKF23378.1"/>
    <property type="molecule type" value="Genomic_DNA"/>
</dbReference>
<feature type="compositionally biased region" description="Basic residues" evidence="1">
    <location>
        <begin position="99"/>
        <end position="109"/>
    </location>
</feature>
<comment type="caution">
    <text evidence="2">The sequence shown here is derived from an EMBL/GenBank/DDBJ whole genome shotgun (WGS) entry which is preliminary data.</text>
</comment>
<dbReference type="AlphaFoldDB" id="A0A420ERS4"/>
<dbReference type="OrthoDB" id="7473872at2"/>
<feature type="compositionally biased region" description="Basic and acidic residues" evidence="1">
    <location>
        <begin position="87"/>
        <end position="98"/>
    </location>
</feature>
<accession>A0A420ERS4</accession>
<dbReference type="RefSeq" id="WP_120323282.1">
    <property type="nucleotide sequence ID" value="NZ_RAPF01000001.1"/>
</dbReference>
<reference evidence="2 3" key="1">
    <citation type="submission" date="2018-09" db="EMBL/GenBank/DDBJ databases">
        <title>Altererythrobacter spongiae sp. nov., isolated from a marine sponge.</title>
        <authorList>
            <person name="Zhuang L."/>
            <person name="Luo L."/>
        </authorList>
    </citation>
    <scope>NUCLEOTIDE SEQUENCE [LARGE SCALE GENOMIC DNA]</scope>
    <source>
        <strain evidence="2 3">HN-Y73</strain>
    </source>
</reference>
<proteinExistence type="predicted"/>